<sequence length="141" mass="15975">MVGPIGQNDAWTSILKASAGPNDRCSAFFLSVISCTATNSNMCKHRSVLGFPLPVTRDVPAVNFRYWFPVINKLKPMETKVPIYTWPAKFVYGKQSAIEMLDGDNKYRENDSDDEMDREMTLIKNNQKIRTGPSLLICPWL</sequence>
<proteinExistence type="predicted"/>
<keyword evidence="2" id="KW-1185">Reference proteome</keyword>
<reference evidence="1" key="1">
    <citation type="submission" date="2018-11" db="EMBL/GenBank/DDBJ databases">
        <authorList>
            <person name="Alioto T."/>
            <person name="Alioto T."/>
        </authorList>
    </citation>
    <scope>NUCLEOTIDE SEQUENCE</scope>
</reference>
<evidence type="ECO:0000313" key="2">
    <source>
        <dbReference type="Proteomes" id="UP000596742"/>
    </source>
</evidence>
<gene>
    <name evidence="1" type="ORF">MGAL_10B088720</name>
</gene>
<protein>
    <submittedName>
        <fullName evidence="1">Uncharacterized protein</fullName>
    </submittedName>
</protein>
<accession>A0A8B6D1N7</accession>
<dbReference type="Proteomes" id="UP000596742">
    <property type="component" value="Unassembled WGS sequence"/>
</dbReference>
<evidence type="ECO:0000313" key="1">
    <source>
        <dbReference type="EMBL" id="VDI13678.1"/>
    </source>
</evidence>
<dbReference type="AlphaFoldDB" id="A0A8B6D1N7"/>
<comment type="caution">
    <text evidence="1">The sequence shown here is derived from an EMBL/GenBank/DDBJ whole genome shotgun (WGS) entry which is preliminary data.</text>
</comment>
<dbReference type="EMBL" id="UYJE01002790">
    <property type="protein sequence ID" value="VDI13678.1"/>
    <property type="molecule type" value="Genomic_DNA"/>
</dbReference>
<organism evidence="1 2">
    <name type="scientific">Mytilus galloprovincialis</name>
    <name type="common">Mediterranean mussel</name>
    <dbReference type="NCBI Taxonomy" id="29158"/>
    <lineage>
        <taxon>Eukaryota</taxon>
        <taxon>Metazoa</taxon>
        <taxon>Spiralia</taxon>
        <taxon>Lophotrochozoa</taxon>
        <taxon>Mollusca</taxon>
        <taxon>Bivalvia</taxon>
        <taxon>Autobranchia</taxon>
        <taxon>Pteriomorphia</taxon>
        <taxon>Mytilida</taxon>
        <taxon>Mytiloidea</taxon>
        <taxon>Mytilidae</taxon>
        <taxon>Mytilinae</taxon>
        <taxon>Mytilus</taxon>
    </lineage>
</organism>
<name>A0A8B6D1N7_MYTGA</name>